<dbReference type="VEuPathDB" id="FungiDB:VP01_5449g1"/>
<protein>
    <recommendedName>
        <fullName evidence="1">Reverse transcriptase Ty1/copia-type domain-containing protein</fullName>
    </recommendedName>
</protein>
<proteinExistence type="predicted"/>
<keyword evidence="3" id="KW-1185">Reference proteome</keyword>
<organism evidence="2 3">
    <name type="scientific">Puccinia sorghi</name>
    <dbReference type="NCBI Taxonomy" id="27349"/>
    <lineage>
        <taxon>Eukaryota</taxon>
        <taxon>Fungi</taxon>
        <taxon>Dikarya</taxon>
        <taxon>Basidiomycota</taxon>
        <taxon>Pucciniomycotina</taxon>
        <taxon>Pucciniomycetes</taxon>
        <taxon>Pucciniales</taxon>
        <taxon>Pucciniaceae</taxon>
        <taxon>Puccinia</taxon>
    </lineage>
</organism>
<dbReference type="EMBL" id="LAVV01010663">
    <property type="protein sequence ID" value="KNZ48740.1"/>
    <property type="molecule type" value="Genomic_DNA"/>
</dbReference>
<dbReference type="Proteomes" id="UP000037035">
    <property type="component" value="Unassembled WGS sequence"/>
</dbReference>
<dbReference type="Pfam" id="PF07727">
    <property type="entry name" value="RVT_2"/>
    <property type="match status" value="1"/>
</dbReference>
<evidence type="ECO:0000313" key="2">
    <source>
        <dbReference type="EMBL" id="KNZ48740.1"/>
    </source>
</evidence>
<comment type="caution">
    <text evidence="2">The sequence shown here is derived from an EMBL/GenBank/DDBJ whole genome shotgun (WGS) entry which is preliminary data.</text>
</comment>
<reference evidence="2 3" key="1">
    <citation type="submission" date="2015-08" db="EMBL/GenBank/DDBJ databases">
        <title>Next Generation Sequencing and Analysis of the Genome of Puccinia sorghi L Schw, the Causal Agent of Maize Common Rust.</title>
        <authorList>
            <person name="Rochi L."/>
            <person name="Burguener G."/>
            <person name="Darino M."/>
            <person name="Turjanski A."/>
            <person name="Kreff E."/>
            <person name="Dieguez M.J."/>
            <person name="Sacco F."/>
        </authorList>
    </citation>
    <scope>NUCLEOTIDE SEQUENCE [LARGE SCALE GENOMIC DNA]</scope>
    <source>
        <strain evidence="2 3">RO10H11247</strain>
    </source>
</reference>
<sequence length="208" mass="23870">MQDFGYSGVSLRLTARILLKRILTQSNNILRLPITRRQNLIEAIEKEAILIENHQVWENYEEEPPNPLNITWVFKIKDNTPRDPLKLKSCLCRLMPPLGKCAFLQTPLTEDVFIQTPKGVNRPTAYLKLKKSLYGLKQAPKNCYETLTKWLNSIGFTESNCDPCLYICNNNTSMLSFHVNDLVLVGPGNNFEKSCHKPNTILGMKFEK</sequence>
<dbReference type="AlphaFoldDB" id="A0A0L6ULN7"/>
<dbReference type="InterPro" id="IPR013103">
    <property type="entry name" value="RVT_2"/>
</dbReference>
<evidence type="ECO:0000313" key="3">
    <source>
        <dbReference type="Proteomes" id="UP000037035"/>
    </source>
</evidence>
<evidence type="ECO:0000259" key="1">
    <source>
        <dbReference type="Pfam" id="PF07727"/>
    </source>
</evidence>
<accession>A0A0L6ULN7</accession>
<feature type="domain" description="Reverse transcriptase Ty1/copia-type" evidence="1">
    <location>
        <begin position="100"/>
        <end position="187"/>
    </location>
</feature>
<gene>
    <name evidence="2" type="ORF">VP01_5449g1</name>
</gene>
<name>A0A0L6ULN7_9BASI</name>